<evidence type="ECO:0000313" key="6">
    <source>
        <dbReference type="Proteomes" id="UP000807769"/>
    </source>
</evidence>
<comment type="caution">
    <text evidence="5">The sequence shown here is derived from an EMBL/GenBank/DDBJ whole genome shotgun (WGS) entry which is preliminary data.</text>
</comment>
<evidence type="ECO:0000256" key="2">
    <source>
        <dbReference type="PROSITE-ProRule" id="PRU00192"/>
    </source>
</evidence>
<organism evidence="5 6">
    <name type="scientific">Suillus subaureus</name>
    <dbReference type="NCBI Taxonomy" id="48587"/>
    <lineage>
        <taxon>Eukaryota</taxon>
        <taxon>Fungi</taxon>
        <taxon>Dikarya</taxon>
        <taxon>Basidiomycota</taxon>
        <taxon>Agaricomycotina</taxon>
        <taxon>Agaricomycetes</taxon>
        <taxon>Agaricomycetidae</taxon>
        <taxon>Boletales</taxon>
        <taxon>Suillineae</taxon>
        <taxon>Suillaceae</taxon>
        <taxon>Suillus</taxon>
    </lineage>
</organism>
<dbReference type="EMBL" id="JABBWG010000024">
    <property type="protein sequence ID" value="KAG1813173.1"/>
    <property type="molecule type" value="Genomic_DNA"/>
</dbReference>
<dbReference type="PROSITE" id="PS50002">
    <property type="entry name" value="SH3"/>
    <property type="match status" value="1"/>
</dbReference>
<dbReference type="InterPro" id="IPR036028">
    <property type="entry name" value="SH3-like_dom_sf"/>
</dbReference>
<dbReference type="AlphaFoldDB" id="A0A9P7E7P3"/>
<feature type="region of interest" description="Disordered" evidence="3">
    <location>
        <begin position="26"/>
        <end position="50"/>
    </location>
</feature>
<evidence type="ECO:0000313" key="5">
    <source>
        <dbReference type="EMBL" id="KAG1813173.1"/>
    </source>
</evidence>
<dbReference type="SUPFAM" id="SSF50044">
    <property type="entry name" value="SH3-domain"/>
    <property type="match status" value="1"/>
</dbReference>
<keyword evidence="1 2" id="KW-0728">SH3 domain</keyword>
<evidence type="ECO:0000256" key="1">
    <source>
        <dbReference type="ARBA" id="ARBA00022443"/>
    </source>
</evidence>
<evidence type="ECO:0000256" key="3">
    <source>
        <dbReference type="SAM" id="MobiDB-lite"/>
    </source>
</evidence>
<dbReference type="RefSeq" id="XP_041191047.1">
    <property type="nucleotide sequence ID" value="XM_041340456.1"/>
</dbReference>
<gene>
    <name evidence="5" type="ORF">BJ212DRAFT_1482642</name>
</gene>
<dbReference type="SMART" id="SM00326">
    <property type="entry name" value="SH3"/>
    <property type="match status" value="1"/>
</dbReference>
<dbReference type="PRINTS" id="PR00452">
    <property type="entry name" value="SH3DOMAIN"/>
</dbReference>
<dbReference type="Proteomes" id="UP000807769">
    <property type="component" value="Unassembled WGS sequence"/>
</dbReference>
<keyword evidence="6" id="KW-1185">Reference proteome</keyword>
<feature type="domain" description="SH3" evidence="4">
    <location>
        <begin position="56"/>
        <end position="117"/>
    </location>
</feature>
<name>A0A9P7E7P3_9AGAM</name>
<reference evidence="5" key="1">
    <citation type="journal article" date="2020" name="New Phytol.">
        <title>Comparative genomics reveals dynamic genome evolution in host specialist ectomycorrhizal fungi.</title>
        <authorList>
            <person name="Lofgren L.A."/>
            <person name="Nguyen N.H."/>
            <person name="Vilgalys R."/>
            <person name="Ruytinx J."/>
            <person name="Liao H.L."/>
            <person name="Branco S."/>
            <person name="Kuo A."/>
            <person name="LaButti K."/>
            <person name="Lipzen A."/>
            <person name="Andreopoulos W."/>
            <person name="Pangilinan J."/>
            <person name="Riley R."/>
            <person name="Hundley H."/>
            <person name="Na H."/>
            <person name="Barry K."/>
            <person name="Grigoriev I.V."/>
            <person name="Stajich J.E."/>
            <person name="Kennedy P.G."/>
        </authorList>
    </citation>
    <scope>NUCLEOTIDE SEQUENCE</scope>
    <source>
        <strain evidence="5">MN1</strain>
    </source>
</reference>
<dbReference type="OrthoDB" id="10255964at2759"/>
<dbReference type="Pfam" id="PF00018">
    <property type="entry name" value="SH3_1"/>
    <property type="match status" value="1"/>
</dbReference>
<protein>
    <recommendedName>
        <fullName evidence="4">SH3 domain-containing protein</fullName>
    </recommendedName>
</protein>
<dbReference type="InterPro" id="IPR001452">
    <property type="entry name" value="SH3_domain"/>
</dbReference>
<feature type="compositionally biased region" description="Low complexity" evidence="3">
    <location>
        <begin position="29"/>
        <end position="50"/>
    </location>
</feature>
<evidence type="ECO:0000259" key="4">
    <source>
        <dbReference type="PROSITE" id="PS50002"/>
    </source>
</evidence>
<accession>A0A9P7E7P3</accession>
<dbReference type="GeneID" id="64634472"/>
<sequence length="261" mass="29244">MLASFSRPQRQPLRVLIDSSLPLAHCSASPEPTSSPSSESSLTTSGLTPSTGDPEWLICNVICMFDFESDDPDHLSFTRNEILAVVKMEDSGWWAAMRPEGDRLGWIPSSFVERLTETAVEEPDKEDVHTWIHNLEENKARNSESETDSECIQLRDILNTVSDVAKPLLLPSNQLRREDSRRSSQIYDSFFSLFDDEPSPYGLTRPSPFPLHSMSQPSPPVQRSKFLINHPENSTTYNCHASVLIQSALCHHRLIPAAPAV</sequence>
<dbReference type="Gene3D" id="2.30.30.40">
    <property type="entry name" value="SH3 Domains"/>
    <property type="match status" value="1"/>
</dbReference>
<dbReference type="CDD" id="cd00174">
    <property type="entry name" value="SH3"/>
    <property type="match status" value="1"/>
</dbReference>
<proteinExistence type="predicted"/>